<comment type="similarity">
    <text evidence="1">Belongs to the ATP-dependent AMP-binding enzyme family.</text>
</comment>
<evidence type="ECO:0000259" key="3">
    <source>
        <dbReference type="Pfam" id="PF00501"/>
    </source>
</evidence>
<dbReference type="STRING" id="134849.SAMN05443668_103328"/>
<dbReference type="SUPFAM" id="SSF56801">
    <property type="entry name" value="Acetyl-CoA synthetase-like"/>
    <property type="match status" value="1"/>
</dbReference>
<dbReference type="GO" id="GO:0031956">
    <property type="term" value="F:medium-chain fatty acid-CoA ligase activity"/>
    <property type="evidence" value="ECO:0007669"/>
    <property type="project" value="TreeGrafter"/>
</dbReference>
<dbReference type="PANTHER" id="PTHR43201">
    <property type="entry name" value="ACYL-COA SYNTHETASE"/>
    <property type="match status" value="1"/>
</dbReference>
<dbReference type="CDD" id="cd04433">
    <property type="entry name" value="AFD_class_I"/>
    <property type="match status" value="1"/>
</dbReference>
<dbReference type="Gene3D" id="3.30.300.30">
    <property type="match status" value="1"/>
</dbReference>
<dbReference type="InterPro" id="IPR020845">
    <property type="entry name" value="AMP-binding_CS"/>
</dbReference>
<keyword evidence="2 5" id="KW-0436">Ligase</keyword>
<name>A0A1M7PGH1_9ACTN</name>
<dbReference type="EMBL" id="FRCS01000003">
    <property type="protein sequence ID" value="SHN16108.1"/>
    <property type="molecule type" value="Genomic_DNA"/>
</dbReference>
<evidence type="ECO:0000313" key="6">
    <source>
        <dbReference type="Proteomes" id="UP000184440"/>
    </source>
</evidence>
<protein>
    <submittedName>
        <fullName evidence="5">Acyl-CoA synthetase (AMP-forming)/AMP-acid ligase II</fullName>
    </submittedName>
</protein>
<dbReference type="Proteomes" id="UP000184440">
    <property type="component" value="Unassembled WGS sequence"/>
</dbReference>
<evidence type="ECO:0000256" key="2">
    <source>
        <dbReference type="ARBA" id="ARBA00022598"/>
    </source>
</evidence>
<evidence type="ECO:0000259" key="4">
    <source>
        <dbReference type="Pfam" id="PF13193"/>
    </source>
</evidence>
<dbReference type="GO" id="GO:0006631">
    <property type="term" value="P:fatty acid metabolic process"/>
    <property type="evidence" value="ECO:0007669"/>
    <property type="project" value="TreeGrafter"/>
</dbReference>
<gene>
    <name evidence="5" type="ORF">SAMN05443668_103328</name>
</gene>
<reference evidence="5 6" key="1">
    <citation type="submission" date="2016-11" db="EMBL/GenBank/DDBJ databases">
        <authorList>
            <person name="Jaros S."/>
            <person name="Januszkiewicz K."/>
            <person name="Wedrychowicz H."/>
        </authorList>
    </citation>
    <scope>NUCLEOTIDE SEQUENCE [LARGE SCALE GENOMIC DNA]</scope>
    <source>
        <strain evidence="5 6">DSM 46144</strain>
    </source>
</reference>
<dbReference type="PROSITE" id="PS00455">
    <property type="entry name" value="AMP_BINDING"/>
    <property type="match status" value="1"/>
</dbReference>
<proteinExistence type="inferred from homology"/>
<keyword evidence="6" id="KW-1185">Reference proteome</keyword>
<feature type="domain" description="AMP-dependent synthetase/ligase" evidence="3">
    <location>
        <begin position="49"/>
        <end position="287"/>
    </location>
</feature>
<dbReference type="Pfam" id="PF13193">
    <property type="entry name" value="AMP-binding_C"/>
    <property type="match status" value="1"/>
</dbReference>
<evidence type="ECO:0000256" key="1">
    <source>
        <dbReference type="ARBA" id="ARBA00006432"/>
    </source>
</evidence>
<dbReference type="InterPro" id="IPR042099">
    <property type="entry name" value="ANL_N_sf"/>
</dbReference>
<dbReference type="InterPro" id="IPR045851">
    <property type="entry name" value="AMP-bd_C_sf"/>
</dbReference>
<sequence length="430" mass="46127">MVPLNYRSSAEQLQGLLANHPNAFGVGGPAEVHLLRRAGLPALTTDEWIAASGERADRAAEDELIESGAPAVLIYTSGTTSAPKGVVLRHANLVSYVLGTVEFGGAEADEASLVSVPPYHIAAVANAISNLYAGRRTIVLEQFAPAEWLDVAREENVTHAMIVPTMLSRIMDATDEQLVVPSLRSVAYGGASMPVTVIERALTRWPDVAFVNAYGLTETSSTIAVLGPDDHRTAISSDDPSIRARLSSAGQVVPTVELQIRDDAGQPLPAGVPGRIWVRGDQVSGEYAGTGPVLDADGWFDTRDQGYLDADCYLFIGGRADDTIIRGAENIAPAEIEEVLLRHEQVDDAVVVGVPDDEWGQRIEAAVVLRPGAEVGAAELRAYVRSHLRGSKTPDRIVFWSELPRTETGKLVRRRAVDRLVAEHSEPVGQ</sequence>
<feature type="domain" description="AMP-binding enzyme C-terminal" evidence="4">
    <location>
        <begin position="335"/>
        <end position="410"/>
    </location>
</feature>
<dbReference type="InterPro" id="IPR025110">
    <property type="entry name" value="AMP-bd_C"/>
</dbReference>
<dbReference type="Pfam" id="PF00501">
    <property type="entry name" value="AMP-binding"/>
    <property type="match status" value="1"/>
</dbReference>
<accession>A0A1M7PGH1</accession>
<organism evidence="5 6">
    <name type="scientific">Cryptosporangium aurantiacum</name>
    <dbReference type="NCBI Taxonomy" id="134849"/>
    <lineage>
        <taxon>Bacteria</taxon>
        <taxon>Bacillati</taxon>
        <taxon>Actinomycetota</taxon>
        <taxon>Actinomycetes</taxon>
        <taxon>Cryptosporangiales</taxon>
        <taxon>Cryptosporangiaceae</taxon>
        <taxon>Cryptosporangium</taxon>
    </lineage>
</organism>
<dbReference type="Gene3D" id="3.40.50.12780">
    <property type="entry name" value="N-terminal domain of ligase-like"/>
    <property type="match status" value="1"/>
</dbReference>
<dbReference type="PANTHER" id="PTHR43201:SF5">
    <property type="entry name" value="MEDIUM-CHAIN ACYL-COA LIGASE ACSF2, MITOCHONDRIAL"/>
    <property type="match status" value="1"/>
</dbReference>
<dbReference type="AlphaFoldDB" id="A0A1M7PGH1"/>
<evidence type="ECO:0000313" key="5">
    <source>
        <dbReference type="EMBL" id="SHN16108.1"/>
    </source>
</evidence>
<dbReference type="InterPro" id="IPR000873">
    <property type="entry name" value="AMP-dep_synth/lig_dom"/>
</dbReference>